<accession>A0A328P6B0</accession>
<sequence>MEGQWGQRFLVVYAGVLTTAVVAALLSGFVVKPKKMQIDELDVQRINLVEPDGTLRMVISDKANFPGAIFKGKEYPHPRGAAGMLFYNDEGTENGGLIFSGHKDKDGKIVDSGGSLTFDKYEQDQLVQLVGAHDSSGHLAGLIVSDRADRPIEQDFIDADKLKAMPEAQRDALMQQRQKEGYYGATRISVTRSDDGIAKVSLRDAQGHPRIVMGVAADGASSLKFLDADGKVLNELTPAARK</sequence>
<comment type="caution">
    <text evidence="2">The sequence shown here is derived from an EMBL/GenBank/DDBJ whole genome shotgun (WGS) entry which is preliminary data.</text>
</comment>
<keyword evidence="3" id="KW-1185">Reference proteome</keyword>
<proteinExistence type="predicted"/>
<protein>
    <submittedName>
        <fullName evidence="2">Uncharacterized protein</fullName>
    </submittedName>
</protein>
<name>A0A328P6B0_9GAMM</name>
<keyword evidence="1" id="KW-1133">Transmembrane helix</keyword>
<dbReference type="RefSeq" id="WP_111982236.1">
    <property type="nucleotide sequence ID" value="NZ_NFZS01000001.1"/>
</dbReference>
<reference evidence="2 3" key="1">
    <citation type="journal article" date="2018" name="Genet. Mol. Biol.">
        <title>The genome sequence of Dyella jiangningensis FCAV SCS01 from a lignocellulose-decomposing microbial consortium metagenome reveals potential for biotechnological applications.</title>
        <authorList>
            <person name="Desiderato J.G."/>
            <person name="Alvarenga D.O."/>
            <person name="Constancio M.T.L."/>
            <person name="Alves L.M.C."/>
            <person name="Varani A.M."/>
        </authorList>
    </citation>
    <scope>NUCLEOTIDE SEQUENCE [LARGE SCALE GENOMIC DNA]</scope>
    <source>
        <strain evidence="2 3">FCAV SCS01</strain>
    </source>
</reference>
<evidence type="ECO:0000256" key="1">
    <source>
        <dbReference type="SAM" id="Phobius"/>
    </source>
</evidence>
<feature type="transmembrane region" description="Helical" evidence="1">
    <location>
        <begin position="12"/>
        <end position="31"/>
    </location>
</feature>
<evidence type="ECO:0000313" key="2">
    <source>
        <dbReference type="EMBL" id="RAO77807.1"/>
    </source>
</evidence>
<dbReference type="EMBL" id="NFZS01000001">
    <property type="protein sequence ID" value="RAO77807.1"/>
    <property type="molecule type" value="Genomic_DNA"/>
</dbReference>
<dbReference type="Proteomes" id="UP000248926">
    <property type="component" value="Unassembled WGS sequence"/>
</dbReference>
<keyword evidence="1" id="KW-0812">Transmembrane</keyword>
<dbReference type="OrthoDB" id="1349101at2"/>
<gene>
    <name evidence="2" type="ORF">CA260_08090</name>
</gene>
<dbReference type="AlphaFoldDB" id="A0A328P6B0"/>
<keyword evidence="1" id="KW-0472">Membrane</keyword>
<evidence type="ECO:0000313" key="3">
    <source>
        <dbReference type="Proteomes" id="UP000248926"/>
    </source>
</evidence>
<organism evidence="2 3">
    <name type="scientific">Dyella jiangningensis</name>
    <dbReference type="NCBI Taxonomy" id="1379159"/>
    <lineage>
        <taxon>Bacteria</taxon>
        <taxon>Pseudomonadati</taxon>
        <taxon>Pseudomonadota</taxon>
        <taxon>Gammaproteobacteria</taxon>
        <taxon>Lysobacterales</taxon>
        <taxon>Rhodanobacteraceae</taxon>
        <taxon>Dyella</taxon>
    </lineage>
</organism>